<protein>
    <submittedName>
        <fullName evidence="1">Uncharacterized protein</fullName>
    </submittedName>
</protein>
<gene>
    <name evidence="1" type="ORF">GSLYS_00002442001</name>
</gene>
<evidence type="ECO:0000313" key="2">
    <source>
        <dbReference type="Proteomes" id="UP001497497"/>
    </source>
</evidence>
<sequence length="122" mass="13489">MSVPTMDGDNKNKVELRNFSSCQSSKTSLHLMLDARCKIICASAEIRTASQKGECLVDCSKSVPLASLEELHKEFKHLVEECFRLMKDHALEHPAHGGRQATDSGYCNSSDMATMTNEPVET</sequence>
<proteinExistence type="predicted"/>
<name>A0AAV2H4I4_LYMST</name>
<comment type="caution">
    <text evidence="1">The sequence shown here is derived from an EMBL/GenBank/DDBJ whole genome shotgun (WGS) entry which is preliminary data.</text>
</comment>
<dbReference type="AlphaFoldDB" id="A0AAV2H4I4"/>
<keyword evidence="2" id="KW-1185">Reference proteome</keyword>
<organism evidence="1 2">
    <name type="scientific">Lymnaea stagnalis</name>
    <name type="common">Great pond snail</name>
    <name type="synonym">Helix stagnalis</name>
    <dbReference type="NCBI Taxonomy" id="6523"/>
    <lineage>
        <taxon>Eukaryota</taxon>
        <taxon>Metazoa</taxon>
        <taxon>Spiralia</taxon>
        <taxon>Lophotrochozoa</taxon>
        <taxon>Mollusca</taxon>
        <taxon>Gastropoda</taxon>
        <taxon>Heterobranchia</taxon>
        <taxon>Euthyneura</taxon>
        <taxon>Panpulmonata</taxon>
        <taxon>Hygrophila</taxon>
        <taxon>Lymnaeoidea</taxon>
        <taxon>Lymnaeidae</taxon>
        <taxon>Lymnaea</taxon>
    </lineage>
</organism>
<feature type="non-terminal residue" evidence="1">
    <location>
        <position position="122"/>
    </location>
</feature>
<evidence type="ECO:0000313" key="1">
    <source>
        <dbReference type="EMBL" id="CAL1528272.1"/>
    </source>
</evidence>
<dbReference type="Proteomes" id="UP001497497">
    <property type="component" value="Unassembled WGS sequence"/>
</dbReference>
<accession>A0AAV2H4I4</accession>
<dbReference type="EMBL" id="CAXITT010000029">
    <property type="protein sequence ID" value="CAL1528272.1"/>
    <property type="molecule type" value="Genomic_DNA"/>
</dbReference>
<reference evidence="1 2" key="1">
    <citation type="submission" date="2024-04" db="EMBL/GenBank/DDBJ databases">
        <authorList>
            <consortium name="Genoscope - CEA"/>
            <person name="William W."/>
        </authorList>
    </citation>
    <scope>NUCLEOTIDE SEQUENCE [LARGE SCALE GENOMIC DNA]</scope>
</reference>